<dbReference type="EC" id="2.1.1.37" evidence="1"/>
<feature type="active site" evidence="6">
    <location>
        <position position="93"/>
    </location>
</feature>
<dbReference type="InterPro" id="IPR029063">
    <property type="entry name" value="SAM-dependent_MTases_sf"/>
</dbReference>
<evidence type="ECO:0000256" key="3">
    <source>
        <dbReference type="ARBA" id="ARBA00022679"/>
    </source>
</evidence>
<dbReference type="InterPro" id="IPR050390">
    <property type="entry name" value="C5-Methyltransferase"/>
</dbReference>
<dbReference type="Pfam" id="PF00145">
    <property type="entry name" value="DNA_methylase"/>
    <property type="match status" value="1"/>
</dbReference>
<keyword evidence="3 6" id="KW-0808">Transferase</keyword>
<dbReference type="InterPro" id="IPR001525">
    <property type="entry name" value="C5_MeTfrase"/>
</dbReference>
<organism evidence="7">
    <name type="scientific">uncultured Anaerotruncus sp</name>
    <dbReference type="NCBI Taxonomy" id="905011"/>
    <lineage>
        <taxon>Bacteria</taxon>
        <taxon>Bacillati</taxon>
        <taxon>Bacillota</taxon>
        <taxon>Clostridia</taxon>
        <taxon>Eubacteriales</taxon>
        <taxon>Oscillospiraceae</taxon>
        <taxon>Anaerotruncus</taxon>
        <taxon>environmental samples</taxon>
    </lineage>
</organism>
<keyword evidence="5" id="KW-0680">Restriction system</keyword>
<name>A0A6N2U415_9FIRM</name>
<dbReference type="GO" id="GO:0009307">
    <property type="term" value="P:DNA restriction-modification system"/>
    <property type="evidence" value="ECO:0007669"/>
    <property type="project" value="UniProtKB-KW"/>
</dbReference>
<keyword evidence="4 6" id="KW-0949">S-adenosyl-L-methionine</keyword>
<dbReference type="PROSITE" id="PS51679">
    <property type="entry name" value="SAM_MT_C5"/>
    <property type="match status" value="1"/>
</dbReference>
<accession>A0A6N2U415</accession>
<evidence type="ECO:0000256" key="2">
    <source>
        <dbReference type="ARBA" id="ARBA00022603"/>
    </source>
</evidence>
<reference evidence="7" key="1">
    <citation type="submission" date="2019-11" db="EMBL/GenBank/DDBJ databases">
        <authorList>
            <person name="Feng L."/>
        </authorList>
    </citation>
    <scope>NUCLEOTIDE SEQUENCE</scope>
    <source>
        <strain evidence="7">AundefinedLFYP135</strain>
    </source>
</reference>
<evidence type="ECO:0000256" key="1">
    <source>
        <dbReference type="ARBA" id="ARBA00011975"/>
    </source>
</evidence>
<evidence type="ECO:0000256" key="6">
    <source>
        <dbReference type="PROSITE-ProRule" id="PRU01016"/>
    </source>
</evidence>
<keyword evidence="2 6" id="KW-0489">Methyltransferase</keyword>
<dbReference type="GO" id="GO:0044027">
    <property type="term" value="P:negative regulation of gene expression via chromosomal CpG island methylation"/>
    <property type="evidence" value="ECO:0007669"/>
    <property type="project" value="TreeGrafter"/>
</dbReference>
<dbReference type="PANTHER" id="PTHR10629:SF52">
    <property type="entry name" value="DNA (CYTOSINE-5)-METHYLTRANSFERASE 1"/>
    <property type="match status" value="1"/>
</dbReference>
<dbReference type="PANTHER" id="PTHR10629">
    <property type="entry name" value="CYTOSINE-SPECIFIC METHYLTRANSFERASE"/>
    <property type="match status" value="1"/>
</dbReference>
<protein>
    <recommendedName>
        <fullName evidence="1">DNA (cytosine-5-)-methyltransferase</fullName>
        <ecNumber evidence="1">2.1.1.37</ecNumber>
    </recommendedName>
</protein>
<dbReference type="GO" id="GO:0003886">
    <property type="term" value="F:DNA (cytosine-5-)-methyltransferase activity"/>
    <property type="evidence" value="ECO:0007669"/>
    <property type="project" value="UniProtKB-EC"/>
</dbReference>
<evidence type="ECO:0000313" key="7">
    <source>
        <dbReference type="EMBL" id="VYT12418.1"/>
    </source>
</evidence>
<dbReference type="Gene3D" id="3.90.120.10">
    <property type="entry name" value="DNA Methylase, subunit A, domain 2"/>
    <property type="match status" value="1"/>
</dbReference>
<dbReference type="Gene3D" id="3.40.50.150">
    <property type="entry name" value="Vaccinia Virus protein VP39"/>
    <property type="match status" value="1"/>
</dbReference>
<dbReference type="PRINTS" id="PR00105">
    <property type="entry name" value="C5METTRFRASE"/>
</dbReference>
<sequence>MKNFEKKRGGSQLNFLDEIIVDNFAGGGGASTGMELATGRPVAIAINHDPDAILMHRTNHPYTEHLQASVWDVDPREVCRGRPVGLAWFSPDCKHFSKAKGAALVDRNIRGLAWIVLRWAGTVRPRVIILENVEEFVTWGPVRKGKPVKKKAGQTFQKWKRQLLELGYQVEHREIVAADLGAPTTRKRFVLVARCDGRPIVWPERTHGPRDSEEVRDRRLMPWKSAAEIIDWSVPCYSVFASKRELKEKYGVNAVRPLADNTMRRVIRGVDKFTIRSGHPFIVECNHESGTAANIMSIGQTGGGDRVRDARDPAPTGVTKQEACVVAANIIQYHTEQTENVRANGLRMPLPTVDASNRYGLTTAQLVEYFGNGQPIDVRKPMHTVTSHDREAIVCAHICKYYGGVIGAEAQEPLPTVTAVDHNAVAAAHIVEFKGRDIGQDADRPLRTITASAGEFADCRAELMEAGSQDLMHWPEVRDLLNRHCGYEMADDEILLLEIGGGLYFIADILLRMLTPRELYNAMGFPPDYIIDRDYLGNEYGKTKQVARCGNAVCPPMATALVRANLPEWCSRTITTMEELEKAVTA</sequence>
<gene>
    <name evidence="7" type="ORF">AULFYP135_01738</name>
</gene>
<evidence type="ECO:0000256" key="4">
    <source>
        <dbReference type="ARBA" id="ARBA00022691"/>
    </source>
</evidence>
<dbReference type="GO" id="GO:0032259">
    <property type="term" value="P:methylation"/>
    <property type="evidence" value="ECO:0007669"/>
    <property type="project" value="UniProtKB-KW"/>
</dbReference>
<dbReference type="AlphaFoldDB" id="A0A6N2U415"/>
<proteinExistence type="inferred from homology"/>
<dbReference type="GO" id="GO:0003677">
    <property type="term" value="F:DNA binding"/>
    <property type="evidence" value="ECO:0007669"/>
    <property type="project" value="TreeGrafter"/>
</dbReference>
<dbReference type="EMBL" id="CACRSL010000003">
    <property type="protein sequence ID" value="VYT12418.1"/>
    <property type="molecule type" value="Genomic_DNA"/>
</dbReference>
<evidence type="ECO:0000256" key="5">
    <source>
        <dbReference type="ARBA" id="ARBA00022747"/>
    </source>
</evidence>
<dbReference type="SUPFAM" id="SSF53335">
    <property type="entry name" value="S-adenosyl-L-methionine-dependent methyltransferases"/>
    <property type="match status" value="1"/>
</dbReference>
<comment type="similarity">
    <text evidence="6">Belongs to the class I-like SAM-binding methyltransferase superfamily. C5-methyltransferase family.</text>
</comment>